<feature type="binding site" description="axial binding residue" evidence="16">
    <location>
        <position position="398"/>
    </location>
    <ligand>
        <name>heme</name>
        <dbReference type="ChEBI" id="CHEBI:30413"/>
    </ligand>
    <ligandPart>
        <name>Fe</name>
        <dbReference type="ChEBI" id="CHEBI:18248"/>
    </ligandPart>
</feature>
<dbReference type="CDD" id="cd06206">
    <property type="entry name" value="bifunctional_CYPOR"/>
    <property type="match status" value="1"/>
</dbReference>
<dbReference type="Gene3D" id="1.20.990.10">
    <property type="entry name" value="NADPH-cytochrome p450 Reductase, Chain A, domain 3"/>
    <property type="match status" value="1"/>
</dbReference>
<evidence type="ECO:0000256" key="2">
    <source>
        <dbReference type="ARBA" id="ARBA00001971"/>
    </source>
</evidence>
<dbReference type="SUPFAM" id="SSF52218">
    <property type="entry name" value="Flavoproteins"/>
    <property type="match status" value="1"/>
</dbReference>
<dbReference type="InterPro" id="IPR017972">
    <property type="entry name" value="Cyt_P450_CS"/>
</dbReference>
<dbReference type="Proteomes" id="UP000681722">
    <property type="component" value="Unassembled WGS sequence"/>
</dbReference>
<dbReference type="InterPro" id="IPR023206">
    <property type="entry name" value="Bifunctional_P450_P450_red"/>
</dbReference>
<proteinExistence type="inferred from homology"/>
<name>A0A814WFX7_9BILA</name>
<dbReference type="InterPro" id="IPR003097">
    <property type="entry name" value="CysJ-like_FAD-binding"/>
</dbReference>
<dbReference type="InterPro" id="IPR039261">
    <property type="entry name" value="FNR_nucleotide-bd"/>
</dbReference>
<dbReference type="SUPFAM" id="SSF48264">
    <property type="entry name" value="Cytochrome P450"/>
    <property type="match status" value="1"/>
</dbReference>
<dbReference type="InterPro" id="IPR036396">
    <property type="entry name" value="Cyt_P450_sf"/>
</dbReference>
<evidence type="ECO:0000256" key="12">
    <source>
        <dbReference type="ARBA" id="ARBA00022857"/>
    </source>
</evidence>
<dbReference type="AlphaFoldDB" id="A0A814WFX7"/>
<dbReference type="PIRSF" id="PIRSF000209">
    <property type="entry name" value="Bifunctional_P450_P450R"/>
    <property type="match status" value="1"/>
</dbReference>
<dbReference type="PANTHER" id="PTHR19384:SF127">
    <property type="entry name" value="BIFUNCTIONAL CYTOCHROME P450_NADPH--P450 REDUCTASE"/>
    <property type="match status" value="1"/>
</dbReference>
<evidence type="ECO:0000256" key="13">
    <source>
        <dbReference type="ARBA" id="ARBA00023002"/>
    </source>
</evidence>
<keyword evidence="7 16" id="KW-0349">Heme</keyword>
<evidence type="ECO:0000259" key="18">
    <source>
        <dbReference type="PROSITE" id="PS51384"/>
    </source>
</evidence>
<feature type="domain" description="Flavodoxin-like" evidence="17">
    <location>
        <begin position="484"/>
        <end position="620"/>
    </location>
</feature>
<evidence type="ECO:0008006" key="22">
    <source>
        <dbReference type="Google" id="ProtNLM"/>
    </source>
</evidence>
<evidence type="ECO:0000256" key="15">
    <source>
        <dbReference type="ARBA" id="ARBA00023033"/>
    </source>
</evidence>
<evidence type="ECO:0000256" key="6">
    <source>
        <dbReference type="ARBA" id="ARBA00022448"/>
    </source>
</evidence>
<dbReference type="PROSITE" id="PS50902">
    <property type="entry name" value="FLAVODOXIN_LIKE"/>
    <property type="match status" value="1"/>
</dbReference>
<dbReference type="GO" id="GO:0005506">
    <property type="term" value="F:iron ion binding"/>
    <property type="evidence" value="ECO:0007669"/>
    <property type="project" value="InterPro"/>
</dbReference>
<dbReference type="PANTHER" id="PTHR19384">
    <property type="entry name" value="NITRIC OXIDE SYNTHASE-RELATED"/>
    <property type="match status" value="1"/>
</dbReference>
<evidence type="ECO:0000256" key="3">
    <source>
        <dbReference type="ARBA" id="ARBA00001974"/>
    </source>
</evidence>
<dbReference type="InterPro" id="IPR001433">
    <property type="entry name" value="OxRdtase_FAD/NAD-bd"/>
</dbReference>
<evidence type="ECO:0000256" key="5">
    <source>
        <dbReference type="ARBA" id="ARBA00010617"/>
    </source>
</evidence>
<comment type="cofactor">
    <cofactor evidence="3">
        <name>FAD</name>
        <dbReference type="ChEBI" id="CHEBI:57692"/>
    </cofactor>
</comment>
<dbReference type="Gene3D" id="3.40.50.80">
    <property type="entry name" value="Nucleotide-binding domain of ferredoxin-NADP reductase (FNR) module"/>
    <property type="match status" value="1"/>
</dbReference>
<dbReference type="EMBL" id="CAJOBC010008671">
    <property type="protein sequence ID" value="CAF3967887.1"/>
    <property type="molecule type" value="Genomic_DNA"/>
</dbReference>
<protein>
    <recommendedName>
        <fullName evidence="22">NADPH--cytochrome P450 reductase</fullName>
    </recommendedName>
</protein>
<organism evidence="19 21">
    <name type="scientific">Didymodactylos carnosus</name>
    <dbReference type="NCBI Taxonomy" id="1234261"/>
    <lineage>
        <taxon>Eukaryota</taxon>
        <taxon>Metazoa</taxon>
        <taxon>Spiralia</taxon>
        <taxon>Gnathifera</taxon>
        <taxon>Rotifera</taxon>
        <taxon>Eurotatoria</taxon>
        <taxon>Bdelloidea</taxon>
        <taxon>Philodinida</taxon>
        <taxon>Philodinidae</taxon>
        <taxon>Didymodactylos</taxon>
    </lineage>
</organism>
<keyword evidence="10 16" id="KW-0479">Metal-binding</keyword>
<keyword evidence="13" id="KW-0560">Oxidoreductase</keyword>
<dbReference type="InterPro" id="IPR017927">
    <property type="entry name" value="FAD-bd_FR_type"/>
</dbReference>
<dbReference type="SUPFAM" id="SSF52343">
    <property type="entry name" value="Ferredoxin reductase-like, C-terminal NADP-linked domain"/>
    <property type="match status" value="1"/>
</dbReference>
<dbReference type="InterPro" id="IPR001128">
    <property type="entry name" value="Cyt_P450"/>
</dbReference>
<dbReference type="InterPro" id="IPR023173">
    <property type="entry name" value="NADPH_Cyt_P450_Rdtase_alpha"/>
</dbReference>
<evidence type="ECO:0000256" key="1">
    <source>
        <dbReference type="ARBA" id="ARBA00001917"/>
    </source>
</evidence>
<keyword evidence="8" id="KW-0285">Flavoprotein</keyword>
<keyword evidence="6" id="KW-0813">Transport</keyword>
<dbReference type="PRINTS" id="PR00463">
    <property type="entry name" value="EP450I"/>
</dbReference>
<keyword evidence="9" id="KW-0288">FMN</keyword>
<reference evidence="19" key="1">
    <citation type="submission" date="2021-02" db="EMBL/GenBank/DDBJ databases">
        <authorList>
            <person name="Nowell W R."/>
        </authorList>
    </citation>
    <scope>NUCLEOTIDE SEQUENCE</scope>
</reference>
<dbReference type="PROSITE" id="PS00086">
    <property type="entry name" value="CYTOCHROME_P450"/>
    <property type="match status" value="1"/>
</dbReference>
<comment type="caution">
    <text evidence="19">The sequence shown here is derived from an EMBL/GenBank/DDBJ whole genome shotgun (WGS) entry which is preliminary data.</text>
</comment>
<comment type="cofactor">
    <cofactor evidence="2 16">
        <name>heme</name>
        <dbReference type="ChEBI" id="CHEBI:30413"/>
    </cofactor>
</comment>
<dbReference type="InterPro" id="IPR002401">
    <property type="entry name" value="Cyt_P450_E_grp-I"/>
</dbReference>
<sequence>MIKLIPQPPGTFWIGNLNELDSNFVLGSFERLKKLYGDIYRLTILGKKVVVVSNHELVDFVCDESKFDKAVDGVLEEMRALGGDGLVTAHTSEPNWKLAHKILIPAFGAHAIRNMFPEMVDIASQLLLRWKRFAGEEINVCDNFTRLTLDTIALCSFDYRFNSFYQEKMHHFVDAMINVLIESNKRVQRLPLQNTLMMGTARRYYEDIAYMHKLCDDIVKQRREHPNNTNDLLNRMINGKDPETGYQLSDENIRYQMVTFLIAGHETTSGLLSFALYYLLKNPYALQKAQAEADQYDEITIDTLSKLKYIDAVLKETLRLQPTAPIFTVQSKEGKVTLPGGYEIDKNDVIIIMLSQLHRDPKVWDRPEEFLPERMLNGGFESLPSNAWKPFGNGQRSCIGRPFAMQESLLAIALILKHFNIEFVDPTYDLRVKETLTIKPEGFKVRVRPRKNVSISLNTSVKQDGTVPTKAQSQEADTSHLRPMSVLFGSNSGSCESFASILVSEAPKHGFNATITTLDSTLGSLPSDRPVIIVTSTYEGKPCDNARQFVAYLGSKPELNINYAVFGAGHHDWVNTYQKIPIYIDEMIEKGGGRRIVERGAGDAAGDFYGAFEAWKENLFQVLRQAAGVQSVISSEKLSIEIVNSTRNLGQITDVGMVKENKLLAEANELGPAKRYLEIELPKGQTYRAGDYLAILPTNPIEIVHRVFKRFNLSTDTQIKILSSTDTFLPTGYPVSAFDILSGYVELTQPISRKQIETLAALCKDEQEQAQLATLGGDAYQIEILDKRLSTLDILELYQSCGLSFPQYLRMLPSLRIRQYSISSSPLWNSEAVVLTIDVLDAPALSGHGRYYGVASNYLAGLKKGDRISCSVRASNAGFHLPADTKVPVVMLAAGTGISPFRGFIQERAAQLVCGREVGPAVLYFGCRSHEDFLYLNELDKWSKLGAVQVKPAFSRKRGDDKKYVQDLLWEDRKEIAKLYHEDARFYTCGSGTKLAASLKTCFIKIIAEDQQCDEEKAAEILEKISVNRYSVDVFA</sequence>
<keyword evidence="15" id="KW-0503">Monooxygenase</keyword>
<dbReference type="Pfam" id="PF00067">
    <property type="entry name" value="p450"/>
    <property type="match status" value="1"/>
</dbReference>
<dbReference type="Pfam" id="PF00667">
    <property type="entry name" value="FAD_binding_1"/>
    <property type="match status" value="1"/>
</dbReference>
<evidence type="ECO:0000256" key="16">
    <source>
        <dbReference type="PIRSR" id="PIRSR000209-1"/>
    </source>
</evidence>
<evidence type="ECO:0000256" key="10">
    <source>
        <dbReference type="ARBA" id="ARBA00022723"/>
    </source>
</evidence>
<keyword evidence="12" id="KW-0521">NADP</keyword>
<dbReference type="Proteomes" id="UP000663829">
    <property type="component" value="Unassembled WGS sequence"/>
</dbReference>
<evidence type="ECO:0000256" key="14">
    <source>
        <dbReference type="ARBA" id="ARBA00023004"/>
    </source>
</evidence>
<dbReference type="SUPFAM" id="SSF63380">
    <property type="entry name" value="Riboflavin synthase domain-like"/>
    <property type="match status" value="1"/>
</dbReference>
<gene>
    <name evidence="19" type="ORF">GPM918_LOCUS23845</name>
    <name evidence="20" type="ORF">SRO942_LOCUS23843</name>
</gene>
<keyword evidence="14 16" id="KW-0408">Iron</keyword>
<feature type="domain" description="FAD-binding FR-type" evidence="18">
    <location>
        <begin position="651"/>
        <end position="882"/>
    </location>
</feature>
<evidence type="ECO:0000259" key="17">
    <source>
        <dbReference type="PROSITE" id="PS50902"/>
    </source>
</evidence>
<keyword evidence="21" id="KW-1185">Reference proteome</keyword>
<evidence type="ECO:0000313" key="20">
    <source>
        <dbReference type="EMBL" id="CAF3967887.1"/>
    </source>
</evidence>
<dbReference type="GO" id="GO:0050660">
    <property type="term" value="F:flavin adenine dinucleotide binding"/>
    <property type="evidence" value="ECO:0007669"/>
    <property type="project" value="TreeGrafter"/>
</dbReference>
<evidence type="ECO:0000256" key="11">
    <source>
        <dbReference type="ARBA" id="ARBA00022827"/>
    </source>
</evidence>
<dbReference type="Gene3D" id="2.40.30.10">
    <property type="entry name" value="Translation factors"/>
    <property type="match status" value="1"/>
</dbReference>
<evidence type="ECO:0000256" key="4">
    <source>
        <dbReference type="ARBA" id="ARBA00010018"/>
    </source>
</evidence>
<dbReference type="GO" id="GO:0020037">
    <property type="term" value="F:heme binding"/>
    <property type="evidence" value="ECO:0007669"/>
    <property type="project" value="InterPro"/>
</dbReference>
<dbReference type="EMBL" id="CAJNOQ010008671">
    <property type="protein sequence ID" value="CAF1203512.1"/>
    <property type="molecule type" value="Genomic_DNA"/>
</dbReference>
<dbReference type="Pfam" id="PF00258">
    <property type="entry name" value="Flavodoxin_1"/>
    <property type="match status" value="1"/>
</dbReference>
<comment type="similarity">
    <text evidence="4">In the N-terminal section; belongs to the cytochrome P450 family.</text>
</comment>
<dbReference type="FunFam" id="1.10.630.10:FF:000040">
    <property type="entry name" value="Bifunctional cytochrome P450/NADPH--P450 reductase"/>
    <property type="match status" value="1"/>
</dbReference>
<evidence type="ECO:0000256" key="8">
    <source>
        <dbReference type="ARBA" id="ARBA00022630"/>
    </source>
</evidence>
<evidence type="ECO:0000313" key="19">
    <source>
        <dbReference type="EMBL" id="CAF1203512.1"/>
    </source>
</evidence>
<dbReference type="InterPro" id="IPR017938">
    <property type="entry name" value="Riboflavin_synthase-like_b-brl"/>
</dbReference>
<dbReference type="GO" id="GO:0010181">
    <property type="term" value="F:FMN binding"/>
    <property type="evidence" value="ECO:0007669"/>
    <property type="project" value="InterPro"/>
</dbReference>
<dbReference type="InterPro" id="IPR029039">
    <property type="entry name" value="Flavoprotein-like_sf"/>
</dbReference>
<comment type="cofactor">
    <cofactor evidence="1">
        <name>FMN</name>
        <dbReference type="ChEBI" id="CHEBI:58210"/>
    </cofactor>
</comment>
<evidence type="ECO:0000256" key="9">
    <source>
        <dbReference type="ARBA" id="ARBA00022643"/>
    </source>
</evidence>
<dbReference type="GO" id="GO:0005829">
    <property type="term" value="C:cytosol"/>
    <property type="evidence" value="ECO:0007669"/>
    <property type="project" value="TreeGrafter"/>
</dbReference>
<dbReference type="PRINTS" id="PR00385">
    <property type="entry name" value="P450"/>
</dbReference>
<dbReference type="CDD" id="cd11068">
    <property type="entry name" value="CYP120A1"/>
    <property type="match status" value="1"/>
</dbReference>
<dbReference type="Gene3D" id="1.10.630.10">
    <property type="entry name" value="Cytochrome P450"/>
    <property type="match status" value="1"/>
</dbReference>
<dbReference type="GO" id="GO:0003958">
    <property type="term" value="F:NADPH-hemoprotein reductase activity"/>
    <property type="evidence" value="ECO:0007669"/>
    <property type="project" value="InterPro"/>
</dbReference>
<dbReference type="Pfam" id="PF00175">
    <property type="entry name" value="NAD_binding_1"/>
    <property type="match status" value="1"/>
</dbReference>
<evidence type="ECO:0000256" key="7">
    <source>
        <dbReference type="ARBA" id="ARBA00022617"/>
    </source>
</evidence>
<keyword evidence="11" id="KW-0274">FAD</keyword>
<dbReference type="InterPro" id="IPR008254">
    <property type="entry name" value="Flavodoxin/NO_synth"/>
</dbReference>
<dbReference type="Gene3D" id="3.40.50.360">
    <property type="match status" value="1"/>
</dbReference>
<comment type="similarity">
    <text evidence="5">Belongs to the cytochrome P450 family.</text>
</comment>
<accession>A0A814WFX7</accession>
<dbReference type="GO" id="GO:0070330">
    <property type="term" value="F:aromatase activity"/>
    <property type="evidence" value="ECO:0007669"/>
    <property type="project" value="InterPro"/>
</dbReference>
<dbReference type="PROSITE" id="PS51384">
    <property type="entry name" value="FAD_FR"/>
    <property type="match status" value="1"/>
</dbReference>
<evidence type="ECO:0000313" key="21">
    <source>
        <dbReference type="Proteomes" id="UP000663829"/>
    </source>
</evidence>
<dbReference type="OrthoDB" id="1856718at2759"/>